<dbReference type="GO" id="GO:0006412">
    <property type="term" value="P:translation"/>
    <property type="evidence" value="ECO:0007669"/>
    <property type="project" value="InterPro"/>
</dbReference>
<dbReference type="Proteomes" id="UP000322667">
    <property type="component" value="Chromosome A06"/>
</dbReference>
<dbReference type="NCBIfam" id="NF001860">
    <property type="entry name" value="PRK00595.1"/>
    <property type="match status" value="1"/>
</dbReference>
<dbReference type="InterPro" id="IPR011332">
    <property type="entry name" value="Ribosomal_zn-bd"/>
</dbReference>
<name>A0A5D2Q6Y0_GOSTO</name>
<evidence type="ECO:0000313" key="6">
    <source>
        <dbReference type="EMBL" id="TYI23230.1"/>
    </source>
</evidence>
<reference evidence="6 7" key="1">
    <citation type="submission" date="2019-07" db="EMBL/GenBank/DDBJ databases">
        <title>WGS assembly of Gossypium tomentosum.</title>
        <authorList>
            <person name="Chen Z.J."/>
            <person name="Sreedasyam A."/>
            <person name="Ando A."/>
            <person name="Song Q."/>
            <person name="De L."/>
            <person name="Hulse-Kemp A."/>
            <person name="Ding M."/>
            <person name="Ye W."/>
            <person name="Kirkbride R."/>
            <person name="Jenkins J."/>
            <person name="Plott C."/>
            <person name="Lovell J."/>
            <person name="Lin Y.-M."/>
            <person name="Vaughn R."/>
            <person name="Liu B."/>
            <person name="Li W."/>
            <person name="Simpson S."/>
            <person name="Scheffler B."/>
            <person name="Saski C."/>
            <person name="Grover C."/>
            <person name="Hu G."/>
            <person name="Conover J."/>
            <person name="Carlson J."/>
            <person name="Shu S."/>
            <person name="Boston L."/>
            <person name="Williams M."/>
            <person name="Peterson D."/>
            <person name="Mcgee K."/>
            <person name="Jones D."/>
            <person name="Wendel J."/>
            <person name="Stelly D."/>
            <person name="Grimwood J."/>
            <person name="Schmutz J."/>
        </authorList>
    </citation>
    <scope>NUCLEOTIDE SEQUENCE [LARGE SCALE GENOMIC DNA]</scope>
    <source>
        <strain evidence="6">7179.01</strain>
    </source>
</reference>
<evidence type="ECO:0000256" key="5">
    <source>
        <dbReference type="ARBA" id="ARBA00035429"/>
    </source>
</evidence>
<evidence type="ECO:0000313" key="7">
    <source>
        <dbReference type="Proteomes" id="UP000322667"/>
    </source>
</evidence>
<gene>
    <name evidence="6" type="ORF">ES332_A06G150300v1</name>
</gene>
<dbReference type="GO" id="GO:0003735">
    <property type="term" value="F:structural constituent of ribosome"/>
    <property type="evidence" value="ECO:0007669"/>
    <property type="project" value="InterPro"/>
</dbReference>
<evidence type="ECO:0000256" key="1">
    <source>
        <dbReference type="ARBA" id="ARBA00007596"/>
    </source>
</evidence>
<dbReference type="NCBIfam" id="TIGR01023">
    <property type="entry name" value="rpmG_bact"/>
    <property type="match status" value="1"/>
</dbReference>
<dbReference type="HAMAP" id="MF_00294">
    <property type="entry name" value="Ribosomal_bL33"/>
    <property type="match status" value="1"/>
</dbReference>
<comment type="similarity">
    <text evidence="1">Belongs to the bacterial ribosomal protein bL33 family.</text>
</comment>
<keyword evidence="7" id="KW-1185">Reference proteome</keyword>
<dbReference type="InterPro" id="IPR038584">
    <property type="entry name" value="Ribosomal_bL33_sf"/>
</dbReference>
<organism evidence="6 7">
    <name type="scientific">Gossypium tomentosum</name>
    <name type="common">Hawaiian cotton</name>
    <name type="synonym">Gossypium sandvicense</name>
    <dbReference type="NCBI Taxonomy" id="34277"/>
    <lineage>
        <taxon>Eukaryota</taxon>
        <taxon>Viridiplantae</taxon>
        <taxon>Streptophyta</taxon>
        <taxon>Embryophyta</taxon>
        <taxon>Tracheophyta</taxon>
        <taxon>Spermatophyta</taxon>
        <taxon>Magnoliopsida</taxon>
        <taxon>eudicotyledons</taxon>
        <taxon>Gunneridae</taxon>
        <taxon>Pentapetalae</taxon>
        <taxon>rosids</taxon>
        <taxon>malvids</taxon>
        <taxon>Malvales</taxon>
        <taxon>Malvaceae</taxon>
        <taxon>Malvoideae</taxon>
        <taxon>Gossypium</taxon>
    </lineage>
</organism>
<dbReference type="GO" id="GO:1990904">
    <property type="term" value="C:ribonucleoprotein complex"/>
    <property type="evidence" value="ECO:0007669"/>
    <property type="project" value="UniProtKB-KW"/>
</dbReference>
<dbReference type="AlphaFoldDB" id="A0A5D2Q6Y0"/>
<dbReference type="Pfam" id="PF00471">
    <property type="entry name" value="Ribosomal_L33"/>
    <property type="match status" value="1"/>
</dbReference>
<dbReference type="SUPFAM" id="SSF57829">
    <property type="entry name" value="Zn-binding ribosomal proteins"/>
    <property type="match status" value="1"/>
</dbReference>
<keyword evidence="2" id="KW-0689">Ribosomal protein</keyword>
<protein>
    <recommendedName>
        <fullName evidence="4">Large ribosomal subunit protein bL33c</fullName>
    </recommendedName>
    <alternativeName>
        <fullName evidence="5">50S ribosomal protein L33, chloroplastic</fullName>
    </alternativeName>
</protein>
<keyword evidence="3" id="KW-0687">Ribonucleoprotein</keyword>
<dbReference type="GO" id="GO:0005840">
    <property type="term" value="C:ribosome"/>
    <property type="evidence" value="ECO:0007669"/>
    <property type="project" value="UniProtKB-KW"/>
</dbReference>
<dbReference type="PANTHER" id="PTHR43168:SF2">
    <property type="entry name" value="LARGE RIBOSOMAL SUBUNIT PROTEIN BL33C"/>
    <property type="match status" value="1"/>
</dbReference>
<dbReference type="NCBIfam" id="NF001764">
    <property type="entry name" value="PRK00504.1"/>
    <property type="match status" value="1"/>
</dbReference>
<feature type="non-terminal residue" evidence="6">
    <location>
        <position position="1"/>
    </location>
</feature>
<dbReference type="InterPro" id="IPR001705">
    <property type="entry name" value="Ribosomal_bL33"/>
</dbReference>
<dbReference type="PANTHER" id="PTHR43168">
    <property type="entry name" value="50S RIBOSOMAL PROTEIN L33, CHLOROPLASTIC"/>
    <property type="match status" value="1"/>
</dbReference>
<sequence>QKEKQLGQKENRKIENLGELKTQSRFMAKSKDVRVTIILECTSCVRNSVNKESTGISRYITQKNRHNMPSQLELKKFCPYCYKHTIHEEIKK</sequence>
<proteinExistence type="inferred from homology"/>
<dbReference type="GO" id="GO:0005737">
    <property type="term" value="C:cytoplasm"/>
    <property type="evidence" value="ECO:0007669"/>
    <property type="project" value="UniProtKB-ARBA"/>
</dbReference>
<dbReference type="EMBL" id="CM017615">
    <property type="protein sequence ID" value="TYI23230.1"/>
    <property type="molecule type" value="Genomic_DNA"/>
</dbReference>
<evidence type="ECO:0000256" key="3">
    <source>
        <dbReference type="ARBA" id="ARBA00023274"/>
    </source>
</evidence>
<dbReference type="InterPro" id="IPR018264">
    <property type="entry name" value="Ribosomal_bL33_CS"/>
</dbReference>
<dbReference type="Gene3D" id="2.20.28.120">
    <property type="entry name" value="Ribosomal protein L33"/>
    <property type="match status" value="1"/>
</dbReference>
<dbReference type="PROSITE" id="PS00582">
    <property type="entry name" value="RIBOSOMAL_L33"/>
    <property type="match status" value="1"/>
</dbReference>
<evidence type="ECO:0000256" key="4">
    <source>
        <dbReference type="ARBA" id="ARBA00035276"/>
    </source>
</evidence>
<accession>A0A5D2Q6Y0</accession>
<evidence type="ECO:0000256" key="2">
    <source>
        <dbReference type="ARBA" id="ARBA00022980"/>
    </source>
</evidence>